<reference evidence="3" key="1">
    <citation type="journal article" date="2023" name="Mol. Biol. Evol.">
        <title>Third-Generation Sequencing Reveals the Adaptive Role of the Epigenome in Three Deep-Sea Polychaetes.</title>
        <authorList>
            <person name="Perez M."/>
            <person name="Aroh O."/>
            <person name="Sun Y."/>
            <person name="Lan Y."/>
            <person name="Juniper S.K."/>
            <person name="Young C.R."/>
            <person name="Angers B."/>
            <person name="Qian P.Y."/>
        </authorList>
    </citation>
    <scope>NUCLEOTIDE SEQUENCE</scope>
    <source>
        <strain evidence="3">R07B-5</strain>
    </source>
</reference>
<organism evidence="3 4">
    <name type="scientific">Ridgeia piscesae</name>
    <name type="common">Tubeworm</name>
    <dbReference type="NCBI Taxonomy" id="27915"/>
    <lineage>
        <taxon>Eukaryota</taxon>
        <taxon>Metazoa</taxon>
        <taxon>Spiralia</taxon>
        <taxon>Lophotrochozoa</taxon>
        <taxon>Annelida</taxon>
        <taxon>Polychaeta</taxon>
        <taxon>Sedentaria</taxon>
        <taxon>Canalipalpata</taxon>
        <taxon>Sabellida</taxon>
        <taxon>Siboglinidae</taxon>
        <taxon>Ridgeia</taxon>
    </lineage>
</organism>
<keyword evidence="2" id="KW-1133">Transmembrane helix</keyword>
<gene>
    <name evidence="3" type="ORF">NP493_3029g00004</name>
</gene>
<evidence type="ECO:0000313" key="4">
    <source>
        <dbReference type="Proteomes" id="UP001209878"/>
    </source>
</evidence>
<protein>
    <submittedName>
        <fullName evidence="3">Uncharacterized protein</fullName>
    </submittedName>
</protein>
<feature type="transmembrane region" description="Helical" evidence="2">
    <location>
        <begin position="290"/>
        <end position="313"/>
    </location>
</feature>
<comment type="caution">
    <text evidence="3">The sequence shown here is derived from an EMBL/GenBank/DDBJ whole genome shotgun (WGS) entry which is preliminary data.</text>
</comment>
<dbReference type="AlphaFoldDB" id="A0AAD9JBI7"/>
<evidence type="ECO:0000313" key="3">
    <source>
        <dbReference type="EMBL" id="KAK2149255.1"/>
    </source>
</evidence>
<feature type="region of interest" description="Disordered" evidence="1">
    <location>
        <begin position="23"/>
        <end position="99"/>
    </location>
</feature>
<proteinExistence type="predicted"/>
<keyword evidence="4" id="KW-1185">Reference proteome</keyword>
<evidence type="ECO:0000256" key="2">
    <source>
        <dbReference type="SAM" id="Phobius"/>
    </source>
</evidence>
<dbReference type="Proteomes" id="UP001209878">
    <property type="component" value="Unassembled WGS sequence"/>
</dbReference>
<keyword evidence="2" id="KW-0472">Membrane</keyword>
<feature type="compositionally biased region" description="Basic and acidic residues" evidence="1">
    <location>
        <begin position="268"/>
        <end position="282"/>
    </location>
</feature>
<keyword evidence="2" id="KW-0812">Transmembrane</keyword>
<feature type="compositionally biased region" description="Low complexity" evidence="1">
    <location>
        <begin position="187"/>
        <end position="202"/>
    </location>
</feature>
<name>A0AAD9JBI7_RIDPI</name>
<evidence type="ECO:0000256" key="1">
    <source>
        <dbReference type="SAM" id="MobiDB-lite"/>
    </source>
</evidence>
<feature type="region of interest" description="Disordered" evidence="1">
    <location>
        <begin position="128"/>
        <end position="282"/>
    </location>
</feature>
<sequence length="405" mass="43919">MTAHGAPIGVVLTLSGTTVVVPPGQWHATGDDSDESVIFPAPQDMLPDMTTSETSSSTDREHQETPEVQEEQTVTGASRGKSDPAPMSARSDDRADRPVVLTLSGTTVVVPPGQWHATGDGSDESVIFPAPQDMLPDMTTSETSASTDREHQETPEVQEEQTVTGASRGKSDPAPMSARSDDRADRPVVLTLSGTTVVVPPGQWHATGDGSDESVIFPAPQDMLPDMTTSETSASTDREHQETPEVQEEQTVTGASRGKSHPAPMSARSDDRADRPEAPLKDHPKVWPPLYAFAVVGSLSLIAGSCFVLVIVVKSGLPATQERQLTLDSVNVSDSVTITIGDSDEDDDSAMYRDYRHSLHQFAYVLNTMPMEYPDDGQDRHPLITSYKRKCWRFRVVWGWLMSSH</sequence>
<accession>A0AAD9JBI7</accession>
<dbReference type="EMBL" id="JAODUO010003009">
    <property type="protein sequence ID" value="KAK2149255.1"/>
    <property type="molecule type" value="Genomic_DNA"/>
</dbReference>